<name>A0A7M5UID3_9CNID</name>
<dbReference type="AlphaFoldDB" id="A0A7M5UID3"/>
<dbReference type="Gene3D" id="3.90.1640.30">
    <property type="match status" value="1"/>
</dbReference>
<dbReference type="OrthoDB" id="6021476at2759"/>
<reference evidence="1" key="1">
    <citation type="submission" date="2021-01" db="UniProtKB">
        <authorList>
            <consortium name="EnsemblMetazoa"/>
        </authorList>
    </citation>
    <scope>IDENTIFICATION</scope>
</reference>
<accession>A0A7M5UID3</accession>
<organism evidence="1 2">
    <name type="scientific">Clytia hemisphaerica</name>
    <dbReference type="NCBI Taxonomy" id="252671"/>
    <lineage>
        <taxon>Eukaryota</taxon>
        <taxon>Metazoa</taxon>
        <taxon>Cnidaria</taxon>
        <taxon>Hydrozoa</taxon>
        <taxon>Hydroidolina</taxon>
        <taxon>Leptothecata</taxon>
        <taxon>Obeliida</taxon>
        <taxon>Clytiidae</taxon>
        <taxon>Clytia</taxon>
    </lineage>
</organism>
<sequence>MAPTPLTTIIVFHSYPQKPCIDGLMAAIIATWIYQSRSSKVRLVPYSRTKKSFDRLKQTVEETDVMGDFGRQQIVYVDCTPDLEEEIEFLEKIVDKIPITVYDHHQMRDDAPVRRLNDYSNFELNFNADKCAAKMMYNLMLESGVEAKYDIENLLTVVQFSEYEGMDFTVAGKVEAEKITNAAFKKAMNPSNEELIKDVEKIDMSLFYVLDQVLTNEKDWAFFADSSLTSDEVFNKFEIQSKLYLERTNLILSGRDMDVYSADKLTAYLDLMHKLPGVLASGKVIENVKIADKIVSVYAANINIFHYGRSLEPMVVKELQTRGASYAILMNDPTRNAKTGALSYYFSLRRVDGAFSARDLAFYLLDITGSKIGGGHPWASGVTLNKDQYQKYLNDFLNQQDCQIIISQ</sequence>
<evidence type="ECO:0000313" key="2">
    <source>
        <dbReference type="Proteomes" id="UP000594262"/>
    </source>
</evidence>
<protein>
    <submittedName>
        <fullName evidence="1">Uncharacterized protein</fullName>
    </submittedName>
</protein>
<proteinExistence type="predicted"/>
<dbReference type="SUPFAM" id="SSF64182">
    <property type="entry name" value="DHH phosphoesterases"/>
    <property type="match status" value="1"/>
</dbReference>
<evidence type="ECO:0000313" key="1">
    <source>
        <dbReference type="EnsemblMetazoa" id="CLYHEMP000322.1"/>
    </source>
</evidence>
<keyword evidence="2" id="KW-1185">Reference proteome</keyword>
<dbReference type="Proteomes" id="UP000594262">
    <property type="component" value="Unplaced"/>
</dbReference>
<dbReference type="EnsemblMetazoa" id="CLYHEMT000322.1">
    <property type="protein sequence ID" value="CLYHEMP000322.1"/>
    <property type="gene ID" value="CLYHEMG000322"/>
</dbReference>
<dbReference type="RefSeq" id="XP_066918981.1">
    <property type="nucleotide sequence ID" value="XM_067062880.1"/>
</dbReference>
<dbReference type="InterPro" id="IPR038763">
    <property type="entry name" value="DHH_sf"/>
</dbReference>
<dbReference type="GeneID" id="136806323"/>